<evidence type="ECO:0000313" key="3">
    <source>
        <dbReference type="Proteomes" id="UP000032233"/>
    </source>
</evidence>
<dbReference type="InterPro" id="IPR017516">
    <property type="entry name" value="AbrB_dup"/>
</dbReference>
<dbReference type="InterPro" id="IPR007820">
    <property type="entry name" value="AbrB_fam"/>
</dbReference>
<dbReference type="GO" id="GO:0010468">
    <property type="term" value="P:regulation of gene expression"/>
    <property type="evidence" value="ECO:0007669"/>
    <property type="project" value="InterPro"/>
</dbReference>
<dbReference type="PANTHER" id="PTHR38457:SF1">
    <property type="entry name" value="REGULATOR ABRB-RELATED"/>
    <property type="match status" value="1"/>
</dbReference>
<dbReference type="AlphaFoldDB" id="A0A0D2GCI5"/>
<feature type="transmembrane region" description="Helical" evidence="1">
    <location>
        <begin position="97"/>
        <end position="118"/>
    </location>
</feature>
<feature type="transmembrane region" description="Helical" evidence="1">
    <location>
        <begin position="67"/>
        <end position="85"/>
    </location>
</feature>
<dbReference type="Proteomes" id="UP000032233">
    <property type="component" value="Unassembled WGS sequence"/>
</dbReference>
<dbReference type="EMBL" id="AZAC01000029">
    <property type="protein sequence ID" value="KIX12632.1"/>
    <property type="molecule type" value="Genomic_DNA"/>
</dbReference>
<reference evidence="2 3" key="1">
    <citation type="submission" date="2013-11" db="EMBL/GenBank/DDBJ databases">
        <title>Metagenomic analysis of a methanogenic consortium involved in long chain n-alkane degradation.</title>
        <authorList>
            <person name="Davidova I.A."/>
            <person name="Callaghan A.V."/>
            <person name="Wawrik B."/>
            <person name="Pruitt S."/>
            <person name="Marks C."/>
            <person name="Duncan K.E."/>
            <person name="Suflita J.M."/>
        </authorList>
    </citation>
    <scope>NUCLEOTIDE SEQUENCE [LARGE SCALE GENOMIC DNA]</scope>
    <source>
        <strain evidence="2 3">SPR</strain>
    </source>
</reference>
<dbReference type="STRING" id="1429043.X474_18680"/>
<comment type="caution">
    <text evidence="2">The sequence shown here is derived from an EMBL/GenBank/DDBJ whole genome shotgun (WGS) entry which is preliminary data.</text>
</comment>
<keyword evidence="1" id="KW-0472">Membrane</keyword>
<accession>A0A0D2GCI5</accession>
<dbReference type="PANTHER" id="PTHR38457">
    <property type="entry name" value="REGULATOR ABRB-RELATED"/>
    <property type="match status" value="1"/>
</dbReference>
<evidence type="ECO:0000256" key="1">
    <source>
        <dbReference type="SAM" id="Phobius"/>
    </source>
</evidence>
<feature type="transmembrane region" description="Helical" evidence="1">
    <location>
        <begin position="154"/>
        <end position="174"/>
    </location>
</feature>
<protein>
    <recommendedName>
        <fullName evidence="4">AbrB family transcriptional regulator</fullName>
    </recommendedName>
</protein>
<name>A0A0D2GCI5_9BACT</name>
<dbReference type="NCBIfam" id="TIGR03082">
    <property type="entry name" value="Gneg_AbrB_dup"/>
    <property type="match status" value="1"/>
</dbReference>
<proteinExistence type="predicted"/>
<keyword evidence="1" id="KW-1133">Transmembrane helix</keyword>
<keyword evidence="1" id="KW-0812">Transmembrane</keyword>
<dbReference type="GO" id="GO:0016020">
    <property type="term" value="C:membrane"/>
    <property type="evidence" value="ECO:0007669"/>
    <property type="project" value="InterPro"/>
</dbReference>
<gene>
    <name evidence="2" type="ORF">X474_18680</name>
</gene>
<evidence type="ECO:0008006" key="4">
    <source>
        <dbReference type="Google" id="ProtNLM"/>
    </source>
</evidence>
<keyword evidence="3" id="KW-1185">Reference proteome</keyword>
<sequence>MIFLMIQSALEEDQMQNLPNLLITLAVGALGGAVFSKLKIPGGALIGAMVAVVLFRSFQATGEVMPSWLKFSVQVMLGVMVGYMFKPQMVGHLSQLILPVIISSLALVVTGVLVTAIFHKLGIMDTPTAYMATSPGAMTAMVGLASDTKANLPVVLAFHFFRLFTVMATAPLLLKFLKWSLGR</sequence>
<evidence type="ECO:0000313" key="2">
    <source>
        <dbReference type="EMBL" id="KIX12632.1"/>
    </source>
</evidence>
<dbReference type="Pfam" id="PF05145">
    <property type="entry name" value="AbrB"/>
    <property type="match status" value="1"/>
</dbReference>
<dbReference type="InParanoid" id="A0A0D2GCI5"/>
<organism evidence="2 3">
    <name type="scientific">Dethiosulfatarculus sandiegensis</name>
    <dbReference type="NCBI Taxonomy" id="1429043"/>
    <lineage>
        <taxon>Bacteria</taxon>
        <taxon>Pseudomonadati</taxon>
        <taxon>Thermodesulfobacteriota</taxon>
        <taxon>Desulfarculia</taxon>
        <taxon>Desulfarculales</taxon>
        <taxon>Desulfarculaceae</taxon>
        <taxon>Dethiosulfatarculus</taxon>
    </lineage>
</organism>
<feature type="transmembrane region" description="Helical" evidence="1">
    <location>
        <begin position="42"/>
        <end position="61"/>
    </location>
</feature>